<proteinExistence type="predicted"/>
<dbReference type="AlphaFoldDB" id="X1H9D8"/>
<reference evidence="1" key="1">
    <citation type="journal article" date="2014" name="Front. Microbiol.">
        <title>High frequency of phylogenetically diverse reductive dehalogenase-homologous genes in deep subseafloor sedimentary metagenomes.</title>
        <authorList>
            <person name="Kawai M."/>
            <person name="Futagami T."/>
            <person name="Toyoda A."/>
            <person name="Takaki Y."/>
            <person name="Nishi S."/>
            <person name="Hori S."/>
            <person name="Arai W."/>
            <person name="Tsubouchi T."/>
            <person name="Morono Y."/>
            <person name="Uchiyama I."/>
            <person name="Ito T."/>
            <person name="Fujiyama A."/>
            <person name="Inagaki F."/>
            <person name="Takami H."/>
        </authorList>
    </citation>
    <scope>NUCLEOTIDE SEQUENCE</scope>
    <source>
        <strain evidence="1">Expedition CK06-06</strain>
    </source>
</reference>
<organism evidence="1">
    <name type="scientific">marine sediment metagenome</name>
    <dbReference type="NCBI Taxonomy" id="412755"/>
    <lineage>
        <taxon>unclassified sequences</taxon>
        <taxon>metagenomes</taxon>
        <taxon>ecological metagenomes</taxon>
    </lineage>
</organism>
<feature type="non-terminal residue" evidence="1">
    <location>
        <position position="1"/>
    </location>
</feature>
<sequence>EVEGEYFIHGFDEVIKFENGMMIKLRLPDCQLDEFEKLFDLIFEYLEIDHYLVLNDLVDGKNLIRSTFHELETLETYNPLINLIWNDKDKRWRNHKLFNEIFEPVYPNLSYGKDKYDL</sequence>
<dbReference type="EMBL" id="BARU01017928">
    <property type="protein sequence ID" value="GAH50449.1"/>
    <property type="molecule type" value="Genomic_DNA"/>
</dbReference>
<protein>
    <submittedName>
        <fullName evidence="1">Uncharacterized protein</fullName>
    </submittedName>
</protein>
<gene>
    <name evidence="1" type="ORF">S03H2_29684</name>
</gene>
<name>X1H9D8_9ZZZZ</name>
<evidence type="ECO:0000313" key="1">
    <source>
        <dbReference type="EMBL" id="GAH50449.1"/>
    </source>
</evidence>
<comment type="caution">
    <text evidence="1">The sequence shown here is derived from an EMBL/GenBank/DDBJ whole genome shotgun (WGS) entry which is preliminary data.</text>
</comment>
<accession>X1H9D8</accession>